<name>A0A3B0VNW5_9ZZZZ</name>
<dbReference type="PRINTS" id="PR00420">
    <property type="entry name" value="RNGMNOXGNASE"/>
</dbReference>
<dbReference type="Gene3D" id="3.50.50.60">
    <property type="entry name" value="FAD/NAD(P)-binding domain"/>
    <property type="match status" value="1"/>
</dbReference>
<protein>
    <recommendedName>
        <fullName evidence="2">FAD-binding domain-containing protein</fullName>
    </recommendedName>
</protein>
<dbReference type="InterPro" id="IPR050407">
    <property type="entry name" value="Geranylgeranyl_reductase"/>
</dbReference>
<reference evidence="1" key="1">
    <citation type="submission" date="2018-06" db="EMBL/GenBank/DDBJ databases">
        <authorList>
            <person name="Zhirakovskaya E."/>
        </authorList>
    </citation>
    <scope>NUCLEOTIDE SEQUENCE</scope>
</reference>
<organism evidence="1">
    <name type="scientific">hydrothermal vent metagenome</name>
    <dbReference type="NCBI Taxonomy" id="652676"/>
    <lineage>
        <taxon>unclassified sequences</taxon>
        <taxon>metagenomes</taxon>
        <taxon>ecological metagenomes</taxon>
    </lineage>
</organism>
<dbReference type="Pfam" id="PF13738">
    <property type="entry name" value="Pyr_redox_3"/>
    <property type="match status" value="1"/>
</dbReference>
<proteinExistence type="predicted"/>
<dbReference type="PANTHER" id="PTHR42685">
    <property type="entry name" value="GERANYLGERANYL DIPHOSPHATE REDUCTASE"/>
    <property type="match status" value="1"/>
</dbReference>
<dbReference type="InterPro" id="IPR036188">
    <property type="entry name" value="FAD/NAD-bd_sf"/>
</dbReference>
<evidence type="ECO:0000313" key="1">
    <source>
        <dbReference type="EMBL" id="VAW33324.1"/>
    </source>
</evidence>
<dbReference type="EMBL" id="UOEU01000441">
    <property type="protein sequence ID" value="VAW33324.1"/>
    <property type="molecule type" value="Genomic_DNA"/>
</dbReference>
<dbReference type="AlphaFoldDB" id="A0A3B0VNW5"/>
<dbReference type="PANTHER" id="PTHR42685:SF22">
    <property type="entry name" value="CONDITIONED MEDIUM FACTOR RECEPTOR 1"/>
    <property type="match status" value="1"/>
</dbReference>
<evidence type="ECO:0008006" key="2">
    <source>
        <dbReference type="Google" id="ProtNLM"/>
    </source>
</evidence>
<gene>
    <name evidence="1" type="ORF">MNBD_CHLOROFLEXI01-3863</name>
</gene>
<accession>A0A3B0VNW5</accession>
<dbReference type="SUPFAM" id="SSF51905">
    <property type="entry name" value="FAD/NAD(P)-binding domain"/>
    <property type="match status" value="1"/>
</dbReference>
<sequence length="396" mass="45120">MAEIEKVDILIVGSGPSGISTALHLVKNDPAWAERMVVLDKAVHPREKLCGGGVTHIGQNILARLGLPFEPKNFEVREVRLLYEDKSYSFFGDPVFRIIRRDEFDHWLVKTAVSLQIPVRQGEAVTDIIPHDEYVEVITEKAVFHAKTVVAADGSRSFVRRRLKWPDDSRVARLIEVLTPENAHAQPEFRDGVAVFDFTPMTKHQLQGYYWDFPSYVDGQPFMNRGVFDSRARPERPKADLKQTLGDSMAARDRKLSDYKLKGHPIRWWGSNGRFAIPRIILVGDAAGTDPLFGEGISFALGYGEVAADALDDAFARQEFSFATYKEKLRKHPLFVQLRIRARIARFAYILKYPRLIRAGWWLARHAIKLTPWRNPSYVPAELPEMLLTDRISANL</sequence>